<organism evidence="1 2">
    <name type="scientific">Marchantia polymorpha</name>
    <name type="common">Common liverwort</name>
    <name type="synonym">Marchantia aquatica</name>
    <dbReference type="NCBI Taxonomy" id="3197"/>
    <lineage>
        <taxon>Eukaryota</taxon>
        <taxon>Viridiplantae</taxon>
        <taxon>Streptophyta</taxon>
        <taxon>Embryophyta</taxon>
        <taxon>Marchantiophyta</taxon>
        <taxon>Marchantiopsida</taxon>
        <taxon>Marchantiidae</taxon>
        <taxon>Marchantiales</taxon>
        <taxon>Marchantiaceae</taxon>
        <taxon>Marchantia</taxon>
    </lineage>
</organism>
<protein>
    <submittedName>
        <fullName evidence="1">Uncharacterized protein</fullName>
    </submittedName>
</protein>
<dbReference type="EMBL" id="KZ772741">
    <property type="protein sequence ID" value="PTQ35693.1"/>
    <property type="molecule type" value="Genomic_DNA"/>
</dbReference>
<keyword evidence="2" id="KW-1185">Reference proteome</keyword>
<gene>
    <name evidence="1" type="ORF">MARPO_0069s0038</name>
</gene>
<accession>A0A2R6WPE3</accession>
<sequence>MLRQRPLALFQWMVLMRENLSSVDMETCQQHLETYLAIQWMPFWPGTMRPSSHLRARNPSRQFVHPEQEFTSDCFHSRTSPSTRPLARCQTTRSAAPMLCCSAGAKRMHLSAALEHRTPKADGRIPSRANSEPISIEAFCICFCRCGPSQRMPE</sequence>
<name>A0A2R6WPE3_MARPO</name>
<evidence type="ECO:0000313" key="2">
    <source>
        <dbReference type="Proteomes" id="UP000244005"/>
    </source>
</evidence>
<dbReference type="Gramene" id="Mp2g23880.1">
    <property type="protein sequence ID" value="Mp2g23880.1.cds1"/>
    <property type="gene ID" value="Mp2g23880"/>
</dbReference>
<dbReference type="AlphaFoldDB" id="A0A2R6WPE3"/>
<dbReference type="Proteomes" id="UP000244005">
    <property type="component" value="Unassembled WGS sequence"/>
</dbReference>
<reference evidence="2" key="1">
    <citation type="journal article" date="2017" name="Cell">
        <title>Insights into land plant evolution garnered from the Marchantia polymorpha genome.</title>
        <authorList>
            <person name="Bowman J.L."/>
            <person name="Kohchi T."/>
            <person name="Yamato K.T."/>
            <person name="Jenkins J."/>
            <person name="Shu S."/>
            <person name="Ishizaki K."/>
            <person name="Yamaoka S."/>
            <person name="Nishihama R."/>
            <person name="Nakamura Y."/>
            <person name="Berger F."/>
            <person name="Adam C."/>
            <person name="Aki S.S."/>
            <person name="Althoff F."/>
            <person name="Araki T."/>
            <person name="Arteaga-Vazquez M.A."/>
            <person name="Balasubrmanian S."/>
            <person name="Barry K."/>
            <person name="Bauer D."/>
            <person name="Boehm C.R."/>
            <person name="Briginshaw L."/>
            <person name="Caballero-Perez J."/>
            <person name="Catarino B."/>
            <person name="Chen F."/>
            <person name="Chiyoda S."/>
            <person name="Chovatia M."/>
            <person name="Davies K.M."/>
            <person name="Delmans M."/>
            <person name="Demura T."/>
            <person name="Dierschke T."/>
            <person name="Dolan L."/>
            <person name="Dorantes-Acosta A.E."/>
            <person name="Eklund D.M."/>
            <person name="Florent S.N."/>
            <person name="Flores-Sandoval E."/>
            <person name="Fujiyama A."/>
            <person name="Fukuzawa H."/>
            <person name="Galik B."/>
            <person name="Grimanelli D."/>
            <person name="Grimwood J."/>
            <person name="Grossniklaus U."/>
            <person name="Hamada T."/>
            <person name="Haseloff J."/>
            <person name="Hetherington A.J."/>
            <person name="Higo A."/>
            <person name="Hirakawa Y."/>
            <person name="Hundley H.N."/>
            <person name="Ikeda Y."/>
            <person name="Inoue K."/>
            <person name="Inoue S.I."/>
            <person name="Ishida S."/>
            <person name="Jia Q."/>
            <person name="Kakita M."/>
            <person name="Kanazawa T."/>
            <person name="Kawai Y."/>
            <person name="Kawashima T."/>
            <person name="Kennedy M."/>
            <person name="Kinose K."/>
            <person name="Kinoshita T."/>
            <person name="Kohara Y."/>
            <person name="Koide E."/>
            <person name="Komatsu K."/>
            <person name="Kopischke S."/>
            <person name="Kubo M."/>
            <person name="Kyozuka J."/>
            <person name="Lagercrantz U."/>
            <person name="Lin S.S."/>
            <person name="Lindquist E."/>
            <person name="Lipzen A.M."/>
            <person name="Lu C.W."/>
            <person name="De Luna E."/>
            <person name="Martienssen R.A."/>
            <person name="Minamino N."/>
            <person name="Mizutani M."/>
            <person name="Mizutani M."/>
            <person name="Mochizuki N."/>
            <person name="Monte I."/>
            <person name="Mosher R."/>
            <person name="Nagasaki H."/>
            <person name="Nakagami H."/>
            <person name="Naramoto S."/>
            <person name="Nishitani K."/>
            <person name="Ohtani M."/>
            <person name="Okamoto T."/>
            <person name="Okumura M."/>
            <person name="Phillips J."/>
            <person name="Pollak B."/>
            <person name="Reinders A."/>
            <person name="Rovekamp M."/>
            <person name="Sano R."/>
            <person name="Sawa S."/>
            <person name="Schmid M.W."/>
            <person name="Shirakawa M."/>
            <person name="Solano R."/>
            <person name="Spunde A."/>
            <person name="Suetsugu N."/>
            <person name="Sugano S."/>
            <person name="Sugiyama A."/>
            <person name="Sun R."/>
            <person name="Suzuki Y."/>
            <person name="Takenaka M."/>
            <person name="Takezawa D."/>
            <person name="Tomogane H."/>
            <person name="Tsuzuki M."/>
            <person name="Ueda T."/>
            <person name="Umeda M."/>
            <person name="Ward J.M."/>
            <person name="Watanabe Y."/>
            <person name="Yazaki K."/>
            <person name="Yokoyama R."/>
            <person name="Yoshitake Y."/>
            <person name="Yotsui I."/>
            <person name="Zachgo S."/>
            <person name="Schmutz J."/>
        </authorList>
    </citation>
    <scope>NUCLEOTIDE SEQUENCE [LARGE SCALE GENOMIC DNA]</scope>
    <source>
        <strain evidence="2">Tak-1</strain>
    </source>
</reference>
<proteinExistence type="predicted"/>
<evidence type="ECO:0000313" key="1">
    <source>
        <dbReference type="EMBL" id="PTQ35693.1"/>
    </source>
</evidence>